<feature type="domain" description="GPI inositol-deacylase PGAP1-like alpha/beta" evidence="5">
    <location>
        <begin position="2"/>
        <end position="152"/>
    </location>
</feature>
<evidence type="ECO:0000256" key="3">
    <source>
        <dbReference type="ARBA" id="ARBA00022824"/>
    </source>
</evidence>
<proteinExistence type="predicted"/>
<evidence type="ECO:0000256" key="4">
    <source>
        <dbReference type="ARBA" id="ARBA00023136"/>
    </source>
</evidence>
<dbReference type="InterPro" id="IPR046912">
    <property type="entry name" value="ABC-3C_CTD8"/>
</dbReference>
<dbReference type="Pfam" id="PF07819">
    <property type="entry name" value="PGAP1"/>
    <property type="match status" value="1"/>
</dbReference>
<reference evidence="7 8" key="1">
    <citation type="submission" date="2020-11" db="EMBL/GenBank/DDBJ databases">
        <title>Taxonomic investigation of Rahnella strains.</title>
        <authorList>
            <person name="Lee S.D."/>
        </authorList>
    </citation>
    <scope>NUCLEOTIDE SEQUENCE [LARGE SCALE GENOMIC DNA]</scope>
    <source>
        <strain evidence="7 8">SAP-17</strain>
    </source>
</reference>
<dbReference type="PANTHER" id="PTHR48182">
    <property type="entry name" value="PROTEIN SERAC1"/>
    <property type="match status" value="1"/>
</dbReference>
<evidence type="ECO:0000259" key="5">
    <source>
        <dbReference type="Pfam" id="PF07819"/>
    </source>
</evidence>
<comment type="subcellular location">
    <subcellularLocation>
        <location evidence="1">Endoplasmic reticulum</location>
    </subcellularLocation>
    <subcellularLocation>
        <location evidence="2">Membrane</location>
    </subcellularLocation>
</comment>
<keyword evidence="8" id="KW-1185">Reference proteome</keyword>
<dbReference type="InterPro" id="IPR029058">
    <property type="entry name" value="AB_hydrolase_fold"/>
</dbReference>
<comment type="caution">
    <text evidence="7">The sequence shown here is derived from an EMBL/GenBank/DDBJ whole genome shotgun (WGS) entry which is preliminary data.</text>
</comment>
<protein>
    <recommendedName>
        <fullName evidence="9">DUF676 domain-containing protein</fullName>
    </recommendedName>
</protein>
<dbReference type="EMBL" id="JADOBI010000007">
    <property type="protein sequence ID" value="MBF7981159.1"/>
    <property type="molecule type" value="Genomic_DNA"/>
</dbReference>
<evidence type="ECO:0000313" key="7">
    <source>
        <dbReference type="EMBL" id="MBF7981159.1"/>
    </source>
</evidence>
<dbReference type="Pfam" id="PF20284">
    <property type="entry name" value="CTD8"/>
    <property type="match status" value="1"/>
</dbReference>
<evidence type="ECO:0000259" key="6">
    <source>
        <dbReference type="Pfam" id="PF20284"/>
    </source>
</evidence>
<dbReference type="InterPro" id="IPR012908">
    <property type="entry name" value="PGAP1-ab_dom-like"/>
</dbReference>
<organism evidence="7 8">
    <name type="scientific">Rahnella laticis</name>
    <dbReference type="NCBI Taxonomy" id="2787622"/>
    <lineage>
        <taxon>Bacteria</taxon>
        <taxon>Pseudomonadati</taxon>
        <taxon>Pseudomonadota</taxon>
        <taxon>Gammaproteobacteria</taxon>
        <taxon>Enterobacterales</taxon>
        <taxon>Yersiniaceae</taxon>
        <taxon>Rahnella</taxon>
    </lineage>
</organism>
<dbReference type="SUPFAM" id="SSF53474">
    <property type="entry name" value="alpha/beta-Hydrolases"/>
    <property type="match status" value="1"/>
</dbReference>
<sequence length="400" mass="46095">MNKIAVVFIHGLTGNNETWVHGNGNSLQKLLKTSDKRIENHCDFYEYNYYSKLIEFMDGIVAKYGSNLLSKIPFVPKKLSEKKNRKNKTIAHLASGLETELRVRFNDHSEIILIGHSLGGLVAKKLILKRIEDGNLNNVTGYISIATPHHGSLKALFTKFSKNKHAKELEPLNEQTMNLDTDWMKNNQSHPDSLYLIALDDEVVLPHCAIPAGINRSICYEINDEDHTSICKPEDMTKTNFIIIKNFILDKITSMLEHGFLLDEKSTKLTSYEKEVFVIKLILADVDEGLIDSSKNSFFRAEVACRLHRKEAKILEDIYDKIKFLYQQEYYRRRNGEITSSELVYKVHKEIKDNNDSALKMALKHFSFLEKIGMLHQLANKKESKVYWGENDIPETHYEV</sequence>
<evidence type="ECO:0000256" key="1">
    <source>
        <dbReference type="ARBA" id="ARBA00004240"/>
    </source>
</evidence>
<evidence type="ECO:0000313" key="8">
    <source>
        <dbReference type="Proteomes" id="UP000636811"/>
    </source>
</evidence>
<name>A0ABS0E7T9_9GAMM</name>
<accession>A0ABS0E7T9</accession>
<dbReference type="PANTHER" id="PTHR48182:SF2">
    <property type="entry name" value="PROTEIN SERAC1"/>
    <property type="match status" value="1"/>
</dbReference>
<evidence type="ECO:0008006" key="9">
    <source>
        <dbReference type="Google" id="ProtNLM"/>
    </source>
</evidence>
<keyword evidence="3" id="KW-0256">Endoplasmic reticulum</keyword>
<dbReference type="Gene3D" id="3.40.50.1820">
    <property type="entry name" value="alpha/beta hydrolase"/>
    <property type="match status" value="1"/>
</dbReference>
<dbReference type="RefSeq" id="WP_195815032.1">
    <property type="nucleotide sequence ID" value="NZ_JADOBI010000007.1"/>
</dbReference>
<dbReference type="InterPro" id="IPR052374">
    <property type="entry name" value="SERAC1"/>
</dbReference>
<dbReference type="Proteomes" id="UP000636811">
    <property type="component" value="Unassembled WGS sequence"/>
</dbReference>
<keyword evidence="4" id="KW-0472">Membrane</keyword>
<gene>
    <name evidence="7" type="ORF">IV433_17225</name>
</gene>
<feature type="domain" description="ABC-three component systems C-terminal" evidence="6">
    <location>
        <begin position="270"/>
        <end position="391"/>
    </location>
</feature>
<evidence type="ECO:0000256" key="2">
    <source>
        <dbReference type="ARBA" id="ARBA00004370"/>
    </source>
</evidence>